<gene>
    <name evidence="1" type="ORF">C4D60_Mb05t02050</name>
</gene>
<dbReference type="EMBL" id="PYDT01000003">
    <property type="protein sequence ID" value="THU65287.1"/>
    <property type="molecule type" value="Genomic_DNA"/>
</dbReference>
<evidence type="ECO:0000313" key="2">
    <source>
        <dbReference type="Proteomes" id="UP000317650"/>
    </source>
</evidence>
<name>A0A4S8JT39_MUSBA</name>
<proteinExistence type="predicted"/>
<reference evidence="1 2" key="1">
    <citation type="journal article" date="2019" name="Nat. Plants">
        <title>Genome sequencing of Musa balbisiana reveals subgenome evolution and function divergence in polyploid bananas.</title>
        <authorList>
            <person name="Yao X."/>
        </authorList>
    </citation>
    <scope>NUCLEOTIDE SEQUENCE [LARGE SCALE GENOMIC DNA]</scope>
    <source>
        <strain evidence="2">cv. DH-PKW</strain>
        <tissue evidence="1">Leaves</tissue>
    </source>
</reference>
<accession>A0A4S8JT39</accession>
<comment type="caution">
    <text evidence="1">The sequence shown here is derived from an EMBL/GenBank/DDBJ whole genome shotgun (WGS) entry which is preliminary data.</text>
</comment>
<sequence length="234" mass="26254">MTGTSWWQSCDFGAIKAHTLSGCIGPGSLRADSDRGGSGPSRAMTTPRFAWYRSDLGISPRSSIPSIWQSLYSIIDHAYDWRCVSKSSCSFFGELKTLKIIIQLLHQCIQMQNISNIEQSSSDQGILGPPKSCVQRTLFQSVSIIFKQTMEEAVYPIHRMIFHDHAVATHDLMQNISNIEQSSSDQGILGPPKSCVQRTLFQSVSIIFKQTMEEAVYPIHRILETSYQLHLKPN</sequence>
<dbReference type="AlphaFoldDB" id="A0A4S8JT39"/>
<dbReference type="Proteomes" id="UP000317650">
    <property type="component" value="Chromosome 5"/>
</dbReference>
<keyword evidence="2" id="KW-1185">Reference proteome</keyword>
<organism evidence="1 2">
    <name type="scientific">Musa balbisiana</name>
    <name type="common">Banana</name>
    <dbReference type="NCBI Taxonomy" id="52838"/>
    <lineage>
        <taxon>Eukaryota</taxon>
        <taxon>Viridiplantae</taxon>
        <taxon>Streptophyta</taxon>
        <taxon>Embryophyta</taxon>
        <taxon>Tracheophyta</taxon>
        <taxon>Spermatophyta</taxon>
        <taxon>Magnoliopsida</taxon>
        <taxon>Liliopsida</taxon>
        <taxon>Zingiberales</taxon>
        <taxon>Musaceae</taxon>
        <taxon>Musa</taxon>
    </lineage>
</organism>
<protein>
    <submittedName>
        <fullName evidence="1">Uncharacterized protein</fullName>
    </submittedName>
</protein>
<evidence type="ECO:0000313" key="1">
    <source>
        <dbReference type="EMBL" id="THU65287.1"/>
    </source>
</evidence>